<dbReference type="Pfam" id="PF03692">
    <property type="entry name" value="CxxCxxCC"/>
    <property type="match status" value="1"/>
</dbReference>
<dbReference type="PANTHER" id="PTHR35866:SF1">
    <property type="entry name" value="YKGJ FAMILY CYSTEINE CLUSTER PROTEIN"/>
    <property type="match status" value="1"/>
</dbReference>
<dbReference type="EMBL" id="CP046244">
    <property type="protein sequence ID" value="QGP93645.1"/>
    <property type="molecule type" value="Genomic_DNA"/>
</dbReference>
<proteinExistence type="predicted"/>
<evidence type="ECO:0000313" key="2">
    <source>
        <dbReference type="Proteomes" id="UP000425916"/>
    </source>
</evidence>
<sequence>MLARQGQNPVQVRYWQVNGRRGYDLRIVSPEASVADYITAVEGLDPALLYRPYTNGPCPGCDHCCGGRLPLTSIDLQVLQQGLEELTGKRFSLPEMLEEYCQVHVKGRAVDITLRTDAEGYCIFLEPYRRRCRLYKYRPLICRTYFCCPLTRRARILRETIVNRGEDELVRYWLSLQLAVPPGVHRHDWPPTPFAGCLSYAEVPLKLLCPPELWRQLRQ</sequence>
<keyword evidence="2" id="KW-1185">Reference proteome</keyword>
<dbReference type="RefSeq" id="WP_156275240.1">
    <property type="nucleotide sequence ID" value="NZ_CP046244.1"/>
</dbReference>
<dbReference type="AlphaFoldDB" id="A0A6I5ZVC1"/>
<accession>A0A6I5ZVC1</accession>
<protein>
    <recommendedName>
        <fullName evidence="3">YkgJ family cysteine cluster protein</fullName>
    </recommendedName>
</protein>
<gene>
    <name evidence="1" type="ORF">MGLY_30650</name>
</gene>
<reference evidence="1 2" key="1">
    <citation type="submission" date="2019-11" db="EMBL/GenBank/DDBJ databases">
        <title>Genome sequence of Moorella glycerini DSM11254.</title>
        <authorList>
            <person name="Poehlein A."/>
            <person name="Boeer T."/>
            <person name="Daniel R."/>
        </authorList>
    </citation>
    <scope>NUCLEOTIDE SEQUENCE [LARGE SCALE GENOMIC DNA]</scope>
    <source>
        <strain evidence="1 2">DSM 11254</strain>
    </source>
</reference>
<dbReference type="InterPro" id="IPR005358">
    <property type="entry name" value="Puta_zinc/iron-chelating_dom"/>
</dbReference>
<dbReference type="Proteomes" id="UP000425916">
    <property type="component" value="Chromosome"/>
</dbReference>
<name>A0A6I5ZVC1_9FIRM</name>
<dbReference type="PANTHER" id="PTHR35866">
    <property type="entry name" value="PUTATIVE-RELATED"/>
    <property type="match status" value="1"/>
</dbReference>
<dbReference type="OrthoDB" id="277831at2"/>
<evidence type="ECO:0008006" key="3">
    <source>
        <dbReference type="Google" id="ProtNLM"/>
    </source>
</evidence>
<evidence type="ECO:0000313" key="1">
    <source>
        <dbReference type="EMBL" id="QGP93645.1"/>
    </source>
</evidence>
<organism evidence="1 2">
    <name type="scientific">Neomoorella glycerini</name>
    <dbReference type="NCBI Taxonomy" id="55779"/>
    <lineage>
        <taxon>Bacteria</taxon>
        <taxon>Bacillati</taxon>
        <taxon>Bacillota</taxon>
        <taxon>Clostridia</taxon>
        <taxon>Neomoorellales</taxon>
        <taxon>Neomoorellaceae</taxon>
        <taxon>Neomoorella</taxon>
    </lineage>
</organism>